<dbReference type="Proteomes" id="UP000325315">
    <property type="component" value="Unassembled WGS sequence"/>
</dbReference>
<dbReference type="AlphaFoldDB" id="A0A5B6W0J8"/>
<organism evidence="2 3">
    <name type="scientific">Gossypium australe</name>
    <dbReference type="NCBI Taxonomy" id="47621"/>
    <lineage>
        <taxon>Eukaryota</taxon>
        <taxon>Viridiplantae</taxon>
        <taxon>Streptophyta</taxon>
        <taxon>Embryophyta</taxon>
        <taxon>Tracheophyta</taxon>
        <taxon>Spermatophyta</taxon>
        <taxon>Magnoliopsida</taxon>
        <taxon>eudicotyledons</taxon>
        <taxon>Gunneridae</taxon>
        <taxon>Pentapetalae</taxon>
        <taxon>rosids</taxon>
        <taxon>malvids</taxon>
        <taxon>Malvales</taxon>
        <taxon>Malvaceae</taxon>
        <taxon>Malvoideae</taxon>
        <taxon>Gossypium</taxon>
    </lineage>
</organism>
<evidence type="ECO:0000313" key="3">
    <source>
        <dbReference type="Proteomes" id="UP000325315"/>
    </source>
</evidence>
<comment type="caution">
    <text evidence="2">The sequence shown here is derived from an EMBL/GenBank/DDBJ whole genome shotgun (WGS) entry which is preliminary data.</text>
</comment>
<dbReference type="InterPro" id="IPR036397">
    <property type="entry name" value="RNaseH_sf"/>
</dbReference>
<dbReference type="GO" id="GO:0004523">
    <property type="term" value="F:RNA-DNA hybrid ribonuclease activity"/>
    <property type="evidence" value="ECO:0007669"/>
    <property type="project" value="InterPro"/>
</dbReference>
<name>A0A5B6W0J8_9ROSI</name>
<dbReference type="PANTHER" id="PTHR33116:SF86">
    <property type="entry name" value="REVERSE TRANSCRIPTASE DOMAIN-CONTAINING PROTEIN"/>
    <property type="match status" value="1"/>
</dbReference>
<dbReference type="InterPro" id="IPR044730">
    <property type="entry name" value="RNase_H-like_dom_plant"/>
</dbReference>
<dbReference type="InterPro" id="IPR002156">
    <property type="entry name" value="RNaseH_domain"/>
</dbReference>
<dbReference type="Gene3D" id="3.30.420.10">
    <property type="entry name" value="Ribonuclease H-like superfamily/Ribonuclease H"/>
    <property type="match status" value="1"/>
</dbReference>
<proteinExistence type="predicted"/>
<dbReference type="EMBL" id="SMMG02000005">
    <property type="protein sequence ID" value="KAA3474873.1"/>
    <property type="molecule type" value="Genomic_DNA"/>
</dbReference>
<gene>
    <name evidence="2" type="ORF">EPI10_025122</name>
</gene>
<sequence>MERFADVPGGSCHDCFGCQAYRFLQEPSSTEEMHGGYWHFTENPRRRRHGCPQLVSPMVDKHYYVKARFEENRSSLCRGKGFSTLLEDAKQQGLMRGASVGRERFSINHLFFADDCILFGDATQEGVCTVRDIIRKYEKSAGKLGHLRAIKTDFGSELMVGAFDIYQWGTVRSQLENIMNKFWWSNNKMKTGIHWSGWNKLCLSKFDGGFGFKNLFLFNKALLAKQVWRVLTQPQCLLARVLKARYFSFTDILAAKIGSYPSFTWRSICSARDLIEDGMLWSTGKGDRVNIWNYPWLPRREKNRLSGHDIRNRWITVNHLMQPDSATWNDKLIRNLFDEDTANRICYILISGSSLEDTIVWKFEGSGSYSVQSGYRRKLAVDPICPLCKDDVESTDHLLWTCGTLRQVWNCLQLHIQFVDESVCAKRSFVRVFAAGENQQQCIIAISLRSLWFRRNKLIHEGVKFQFEEVVETYLFQNIADPFVAEARACERALLFAKTMGFQRLEVEGDALSVIKSIKKKGTDTSVIRSITHHIYLMGLSFDQIVYHFTPRTANGAAHASTLKGRRTDYFGAWFHELPSSVISIARKEELQTNLAE</sequence>
<dbReference type="Pfam" id="PF13456">
    <property type="entry name" value="RVT_3"/>
    <property type="match status" value="1"/>
</dbReference>
<dbReference type="CDD" id="cd06222">
    <property type="entry name" value="RNase_H_like"/>
    <property type="match status" value="1"/>
</dbReference>
<evidence type="ECO:0000313" key="2">
    <source>
        <dbReference type="EMBL" id="KAA3474873.1"/>
    </source>
</evidence>
<dbReference type="PANTHER" id="PTHR33116">
    <property type="entry name" value="REVERSE TRANSCRIPTASE ZINC-BINDING DOMAIN-CONTAINING PROTEIN-RELATED-RELATED"/>
    <property type="match status" value="1"/>
</dbReference>
<reference evidence="3" key="1">
    <citation type="journal article" date="2019" name="Plant Biotechnol. J.">
        <title>Genome sequencing of the Australian wild diploid species Gossypium australe highlights disease resistance and delayed gland morphogenesis.</title>
        <authorList>
            <person name="Cai Y."/>
            <person name="Cai X."/>
            <person name="Wang Q."/>
            <person name="Wang P."/>
            <person name="Zhang Y."/>
            <person name="Cai C."/>
            <person name="Xu Y."/>
            <person name="Wang K."/>
            <person name="Zhou Z."/>
            <person name="Wang C."/>
            <person name="Geng S."/>
            <person name="Li B."/>
            <person name="Dong Q."/>
            <person name="Hou Y."/>
            <person name="Wang H."/>
            <person name="Ai P."/>
            <person name="Liu Z."/>
            <person name="Yi F."/>
            <person name="Sun M."/>
            <person name="An G."/>
            <person name="Cheng J."/>
            <person name="Zhang Y."/>
            <person name="Shi Q."/>
            <person name="Xie Y."/>
            <person name="Shi X."/>
            <person name="Chang Y."/>
            <person name="Huang F."/>
            <person name="Chen Y."/>
            <person name="Hong S."/>
            <person name="Mi L."/>
            <person name="Sun Q."/>
            <person name="Zhang L."/>
            <person name="Zhou B."/>
            <person name="Peng R."/>
            <person name="Zhang X."/>
            <person name="Liu F."/>
        </authorList>
    </citation>
    <scope>NUCLEOTIDE SEQUENCE [LARGE SCALE GENOMIC DNA]</scope>
    <source>
        <strain evidence="3">cv. PA1801</strain>
    </source>
</reference>
<feature type="domain" description="RNase H type-1" evidence="1">
    <location>
        <begin position="476"/>
        <end position="560"/>
    </location>
</feature>
<dbReference type="GO" id="GO:0003676">
    <property type="term" value="F:nucleic acid binding"/>
    <property type="evidence" value="ECO:0007669"/>
    <property type="project" value="InterPro"/>
</dbReference>
<protein>
    <submittedName>
        <fullName evidence="2">Ribonuclease H-like superfamily protein</fullName>
    </submittedName>
</protein>
<dbReference type="OrthoDB" id="653202at2759"/>
<keyword evidence="3" id="KW-1185">Reference proteome</keyword>
<evidence type="ECO:0000259" key="1">
    <source>
        <dbReference type="Pfam" id="PF13456"/>
    </source>
</evidence>
<accession>A0A5B6W0J8</accession>